<dbReference type="RefSeq" id="WP_030137623.1">
    <property type="nucleotide sequence ID" value="NZ_LK021337.1"/>
</dbReference>
<dbReference type="AlphaFoldDB" id="A0AAV2WHF5"/>
<dbReference type="InterPro" id="IPR003736">
    <property type="entry name" value="PAAI_dom"/>
</dbReference>
<dbReference type="EMBL" id="LK021337">
    <property type="protein sequence ID" value="CDQ43640.1"/>
    <property type="molecule type" value="Genomic_DNA"/>
</dbReference>
<dbReference type="CDD" id="cd03443">
    <property type="entry name" value="PaaI_thioesterase"/>
    <property type="match status" value="1"/>
</dbReference>
<evidence type="ECO:0000313" key="4">
    <source>
        <dbReference type="Proteomes" id="UP000028864"/>
    </source>
</evidence>
<reference evidence="3" key="1">
    <citation type="submission" date="2014-05" db="EMBL/GenBank/DDBJ databases">
        <authorList>
            <person name="Urmite Genomes"/>
        </authorList>
    </citation>
    <scope>NUCLEOTIDE SEQUENCE</scope>
    <source>
        <strain evidence="3">DSM 44074</strain>
    </source>
</reference>
<sequence length="273" mass="28217">MSYPLNTPVGRFGIRDVDQGPTTYSATLPVAAWRNPFTGAPSLAAVGVLVDHIAGYPNHARRPDGHWTVTSELAIEFCPDAQHTLTTDDAAPIMATSRTLGVPTGTSLSVCDLTHGGRPIGHATIRSFYIGAGSGNANPPGPEPESDSILPTDLSDLLAVEVAEPGGAAGGARVLRQHPHPAINNHLGAVHGGIVAAGLELVAAAALNTDPAQRPLHTASLRINYLRRLVGGGQAHYRGTALHAGRSSGVAEAQGIDADGRLALTARLTAYRD</sequence>
<dbReference type="GO" id="GO:0016289">
    <property type="term" value="F:acyl-CoA hydrolase activity"/>
    <property type="evidence" value="ECO:0007669"/>
    <property type="project" value="UniProtKB-ARBA"/>
</dbReference>
<protein>
    <submittedName>
        <fullName evidence="3">Thioesterase superfamily protein</fullName>
    </submittedName>
</protein>
<dbReference type="InterPro" id="IPR006683">
    <property type="entry name" value="Thioestr_dom"/>
</dbReference>
<dbReference type="InterPro" id="IPR029069">
    <property type="entry name" value="HotDog_dom_sf"/>
</dbReference>
<keyword evidence="1" id="KW-0378">Hydrolase</keyword>
<name>A0AAV2WHF5_MYCNE</name>
<dbReference type="Proteomes" id="UP000028864">
    <property type="component" value="Unassembled WGS sequence"/>
</dbReference>
<dbReference type="NCBIfam" id="TIGR00369">
    <property type="entry name" value="unchar_dom_1"/>
    <property type="match status" value="1"/>
</dbReference>
<gene>
    <name evidence="3" type="ORF">BN1047_01511</name>
</gene>
<proteinExistence type="predicted"/>
<reference evidence="3" key="2">
    <citation type="submission" date="2015-09" db="EMBL/GenBank/DDBJ databases">
        <title>Draft genome sequence of Mycobacterium neoaurum DSM 44074.</title>
        <authorList>
            <person name="Croce O."/>
            <person name="Robert C."/>
            <person name="Raoult D."/>
            <person name="Drancourt M."/>
        </authorList>
    </citation>
    <scope>NUCLEOTIDE SEQUENCE</scope>
    <source>
        <strain evidence="3">DSM 44074</strain>
    </source>
</reference>
<evidence type="ECO:0000313" key="3">
    <source>
        <dbReference type="EMBL" id="CDQ43640.1"/>
    </source>
</evidence>
<feature type="domain" description="Thioesterase" evidence="2">
    <location>
        <begin position="188"/>
        <end position="263"/>
    </location>
</feature>
<organism evidence="3 4">
    <name type="scientific">Mycolicibacterium neoaurum</name>
    <name type="common">Mycobacterium neoaurum</name>
    <dbReference type="NCBI Taxonomy" id="1795"/>
    <lineage>
        <taxon>Bacteria</taxon>
        <taxon>Bacillati</taxon>
        <taxon>Actinomycetota</taxon>
        <taxon>Actinomycetes</taxon>
        <taxon>Mycobacteriales</taxon>
        <taxon>Mycobacteriaceae</taxon>
        <taxon>Mycolicibacterium</taxon>
    </lineage>
</organism>
<accession>A0AAV2WHF5</accession>
<dbReference type="Gene3D" id="3.10.129.10">
    <property type="entry name" value="Hotdog Thioesterase"/>
    <property type="match status" value="1"/>
</dbReference>
<dbReference type="SUPFAM" id="SSF54637">
    <property type="entry name" value="Thioesterase/thiol ester dehydrase-isomerase"/>
    <property type="match status" value="1"/>
</dbReference>
<evidence type="ECO:0000259" key="2">
    <source>
        <dbReference type="Pfam" id="PF03061"/>
    </source>
</evidence>
<evidence type="ECO:0000256" key="1">
    <source>
        <dbReference type="ARBA" id="ARBA00022801"/>
    </source>
</evidence>
<dbReference type="Pfam" id="PF03061">
    <property type="entry name" value="4HBT"/>
    <property type="match status" value="1"/>
</dbReference>